<dbReference type="PANTHER" id="PTHR12299">
    <property type="entry name" value="HYALURONIC ACID-BINDING PROTEIN 4"/>
    <property type="match status" value="1"/>
</dbReference>
<dbReference type="GO" id="GO:0005737">
    <property type="term" value="C:cytoplasm"/>
    <property type="evidence" value="ECO:0007669"/>
    <property type="project" value="TreeGrafter"/>
</dbReference>
<evidence type="ECO:0000256" key="1">
    <source>
        <dbReference type="SAM" id="MobiDB-lite"/>
    </source>
</evidence>
<reference evidence="3" key="1">
    <citation type="submission" date="2020-06" db="EMBL/GenBank/DDBJ databases">
        <authorList>
            <person name="Ji K."/>
            <person name="Li J."/>
        </authorList>
    </citation>
    <scope>NUCLEOTIDE SEQUENCE</scope>
    <source>
        <strain evidence="3">JKM2019</strain>
        <tissue evidence="3">Whole body</tissue>
    </source>
</reference>
<feature type="region of interest" description="Disordered" evidence="1">
    <location>
        <begin position="33"/>
        <end position="263"/>
    </location>
</feature>
<accession>A0A9D4NYR2</accession>
<sequence>MEASYGIGVHNRYALFLEDGEDDSVDPYSLMNASGIGGGGGVAIDHQTGGDSLKKNVMTNVKSDSGRPNRNRQQGQRSGGAVGNNRENQENRNQRSPRNFESKEEGGDYKLSKELRNDKDNRRLPRGGGSRGGGRGGGSRFGKREFNRHSGSDRSGVKSIDKREGGGSHNWGKIDDFSEQPLENEEMVNGEKSTENEKPAAEDGQNAEETSGGEGGEQSAGEAEPKNDEPQFKTLDEYKREMEEKRMHTQFNIRKPGEGEDKSKWKKTYVLKKKPVAEEEEVEYEEIEVEEDTNKRRNRQVLDIEVNFRPAEGGREVIGRRGGRGGGASRGGGGGGGPREGGERRRNQDGERSGGGGGRGGGSGRGIGSGRGGNRGRDRNRFQPAPKFDDFNDFPSLTS</sequence>
<feature type="compositionally biased region" description="Basic and acidic residues" evidence="1">
    <location>
        <begin position="340"/>
        <end position="352"/>
    </location>
</feature>
<feature type="compositionally biased region" description="Basic and acidic residues" evidence="1">
    <location>
        <begin position="87"/>
        <end position="123"/>
    </location>
</feature>
<feature type="compositionally biased region" description="Basic and acidic residues" evidence="1">
    <location>
        <begin position="192"/>
        <end position="201"/>
    </location>
</feature>
<comment type="caution">
    <text evidence="3">The sequence shown here is derived from an EMBL/GenBank/DDBJ whole genome shotgun (WGS) entry which is preliminary data.</text>
</comment>
<gene>
    <name evidence="3" type="ORF">HUG17_8237</name>
</gene>
<feature type="compositionally biased region" description="Basic and acidic residues" evidence="1">
    <location>
        <begin position="223"/>
        <end position="247"/>
    </location>
</feature>
<feature type="compositionally biased region" description="Gly residues" evidence="1">
    <location>
        <begin position="324"/>
        <end position="339"/>
    </location>
</feature>
<feature type="compositionally biased region" description="Basic and acidic residues" evidence="1">
    <location>
        <begin position="142"/>
        <end position="176"/>
    </location>
</feature>
<evidence type="ECO:0000313" key="3">
    <source>
        <dbReference type="EMBL" id="KAH7640768.1"/>
    </source>
</evidence>
<feature type="compositionally biased region" description="Low complexity" evidence="1">
    <location>
        <begin position="66"/>
        <end position="76"/>
    </location>
</feature>
<dbReference type="EMBL" id="SDOV01000005">
    <property type="protein sequence ID" value="KAH7640768.1"/>
    <property type="molecule type" value="Genomic_DNA"/>
</dbReference>
<dbReference type="InterPro" id="IPR006861">
    <property type="entry name" value="HABP4_PAIRBP1-bd"/>
</dbReference>
<feature type="domain" description="Hyaluronan/mRNA-binding protein" evidence="2">
    <location>
        <begin position="142"/>
        <end position="259"/>
    </location>
</feature>
<dbReference type="AlphaFoldDB" id="A0A9D4NYR2"/>
<proteinExistence type="predicted"/>
<dbReference type="Proteomes" id="UP000828236">
    <property type="component" value="Unassembled WGS sequence"/>
</dbReference>
<protein>
    <submittedName>
        <fullName evidence="3">Habp4-like protein</fullName>
    </submittedName>
</protein>
<name>A0A9D4NYR2_DERFA</name>
<dbReference type="SMART" id="SM01233">
    <property type="entry name" value="HABP4_PAI-RBP1"/>
    <property type="match status" value="1"/>
</dbReference>
<organism evidence="3">
    <name type="scientific">Dermatophagoides farinae</name>
    <name type="common">American house dust mite</name>
    <dbReference type="NCBI Taxonomy" id="6954"/>
    <lineage>
        <taxon>Eukaryota</taxon>
        <taxon>Metazoa</taxon>
        <taxon>Ecdysozoa</taxon>
        <taxon>Arthropoda</taxon>
        <taxon>Chelicerata</taxon>
        <taxon>Arachnida</taxon>
        <taxon>Acari</taxon>
        <taxon>Acariformes</taxon>
        <taxon>Sarcoptiformes</taxon>
        <taxon>Astigmata</taxon>
        <taxon>Psoroptidia</taxon>
        <taxon>Analgoidea</taxon>
        <taxon>Pyroglyphidae</taxon>
        <taxon>Dermatophagoidinae</taxon>
        <taxon>Dermatophagoides</taxon>
    </lineage>
</organism>
<dbReference type="GO" id="GO:0003723">
    <property type="term" value="F:RNA binding"/>
    <property type="evidence" value="ECO:0007669"/>
    <property type="project" value="InterPro"/>
</dbReference>
<feature type="region of interest" description="Disordered" evidence="1">
    <location>
        <begin position="309"/>
        <end position="399"/>
    </location>
</feature>
<evidence type="ECO:0000259" key="2">
    <source>
        <dbReference type="SMART" id="SM01233"/>
    </source>
</evidence>
<feature type="compositionally biased region" description="Gly residues" evidence="1">
    <location>
        <begin position="126"/>
        <end position="140"/>
    </location>
</feature>
<feature type="compositionally biased region" description="Gly residues" evidence="1">
    <location>
        <begin position="353"/>
        <end position="373"/>
    </location>
</feature>
<dbReference type="InterPro" id="IPR039764">
    <property type="entry name" value="HABP4/SERBP1-like"/>
</dbReference>
<dbReference type="GO" id="GO:0005634">
    <property type="term" value="C:nucleus"/>
    <property type="evidence" value="ECO:0007669"/>
    <property type="project" value="TreeGrafter"/>
</dbReference>
<dbReference type="PANTHER" id="PTHR12299:SF17">
    <property type="entry name" value="AT19571P-RELATED"/>
    <property type="match status" value="1"/>
</dbReference>
<dbReference type="Pfam" id="PF04774">
    <property type="entry name" value="HABP4_PAI-RBP1"/>
    <property type="match status" value="1"/>
</dbReference>
<reference evidence="3" key="2">
    <citation type="journal article" date="2021" name="World Allergy Organ. J.">
        <title>Chromosome-level assembly of Dermatophagoides farinae genome and transcriptome reveals two novel allergens Der f 37 and Der f 39.</title>
        <authorList>
            <person name="Chen J."/>
            <person name="Cai Z."/>
            <person name="Fan D."/>
            <person name="Hu J."/>
            <person name="Hou Y."/>
            <person name="He Y."/>
            <person name="Zhang Z."/>
            <person name="Zhao Z."/>
            <person name="Gao P."/>
            <person name="Hu W."/>
            <person name="Sun J."/>
            <person name="Li J."/>
            <person name="Ji K."/>
        </authorList>
    </citation>
    <scope>NUCLEOTIDE SEQUENCE</scope>
    <source>
        <strain evidence="3">JKM2019</strain>
    </source>
</reference>